<gene>
    <name evidence="1" type="ORF">Bcop_1667</name>
</gene>
<dbReference type="STRING" id="679937.Bcop_1667"/>
<proteinExistence type="predicted"/>
<dbReference type="Proteomes" id="UP000018439">
    <property type="component" value="Chromosome"/>
</dbReference>
<evidence type="ECO:0000313" key="1">
    <source>
        <dbReference type="EMBL" id="EGJ71859.1"/>
    </source>
</evidence>
<evidence type="ECO:0000313" key="2">
    <source>
        <dbReference type="Proteomes" id="UP000018439"/>
    </source>
</evidence>
<keyword evidence="2" id="KW-1185">Reference proteome</keyword>
<dbReference type="EMBL" id="CM001167">
    <property type="protein sequence ID" value="EGJ71859.1"/>
    <property type="molecule type" value="Genomic_DNA"/>
</dbReference>
<reference evidence="1 2" key="1">
    <citation type="journal article" date="2011" name="Stand. Genomic Sci.">
        <title>Non-contiguous finished genome sequence of Bacteroides coprosuis type strain (PC139).</title>
        <authorList>
            <person name="Land M."/>
            <person name="Held B."/>
            <person name="Gronow S."/>
            <person name="Abt B."/>
            <person name="Lucas S."/>
            <person name="Del Rio T.G."/>
            <person name="Nolan M."/>
            <person name="Tice H."/>
            <person name="Cheng J.F."/>
            <person name="Pitluck S."/>
            <person name="Liolios K."/>
            <person name="Pagani I."/>
            <person name="Ivanova N."/>
            <person name="Mavromatis K."/>
            <person name="Mikhailova N."/>
            <person name="Pati A."/>
            <person name="Tapia R."/>
            <person name="Han C."/>
            <person name="Goodwin L."/>
            <person name="Chen A."/>
            <person name="Palaniappan K."/>
            <person name="Hauser L."/>
            <person name="Brambilla E.M."/>
            <person name="Rohde M."/>
            <person name="Goker M."/>
            <person name="Detter J.C."/>
            <person name="Woyke T."/>
            <person name="Bristow J."/>
            <person name="Eisen J.A."/>
            <person name="Markowitz V."/>
            <person name="Hugenholtz P."/>
            <person name="Kyrpides N.C."/>
            <person name="Klenk H.P."/>
            <person name="Lapidus A."/>
        </authorList>
    </citation>
    <scope>NUCLEOTIDE SEQUENCE</scope>
    <source>
        <strain evidence="1 2">DSM 18011</strain>
    </source>
</reference>
<organism evidence="1 2">
    <name type="scientific">Bacteroides coprosuis DSM 18011</name>
    <dbReference type="NCBI Taxonomy" id="679937"/>
    <lineage>
        <taxon>Bacteria</taxon>
        <taxon>Pseudomonadati</taxon>
        <taxon>Bacteroidota</taxon>
        <taxon>Bacteroidia</taxon>
        <taxon>Bacteroidales</taxon>
        <taxon>Bacteroidaceae</taxon>
        <taxon>Bacteroides</taxon>
    </lineage>
</organism>
<name>F3ZQY6_9BACE</name>
<dbReference type="AlphaFoldDB" id="F3ZQY6"/>
<sequence length="32" mass="3712">MFVPLFVEEASSKIPIFPKNEERDFIIIIDSS</sequence>
<dbReference type="HOGENOM" id="CLU_3387981_0_0_10"/>
<accession>F3ZQY6</accession>
<protein>
    <submittedName>
        <fullName evidence="1">Uncharacterized protein</fullName>
    </submittedName>
</protein>